<organism evidence="5 6">
    <name type="scientific">Eleutherodactylus coqui</name>
    <name type="common">Puerto Rican coqui</name>
    <dbReference type="NCBI Taxonomy" id="57060"/>
    <lineage>
        <taxon>Eukaryota</taxon>
        <taxon>Metazoa</taxon>
        <taxon>Chordata</taxon>
        <taxon>Craniata</taxon>
        <taxon>Vertebrata</taxon>
        <taxon>Euteleostomi</taxon>
        <taxon>Amphibia</taxon>
        <taxon>Batrachia</taxon>
        <taxon>Anura</taxon>
        <taxon>Neobatrachia</taxon>
        <taxon>Hyloidea</taxon>
        <taxon>Eleutherodactylidae</taxon>
        <taxon>Eleutherodactylinae</taxon>
        <taxon>Eleutherodactylus</taxon>
        <taxon>Eleutherodactylus</taxon>
    </lineage>
</organism>
<dbReference type="Gene3D" id="1.25.40.10">
    <property type="entry name" value="Tetratricopeptide repeat domain"/>
    <property type="match status" value="1"/>
</dbReference>
<dbReference type="EMBL" id="WNTK01000115">
    <property type="protein sequence ID" value="KAG9471688.1"/>
    <property type="molecule type" value="Genomic_DNA"/>
</dbReference>
<evidence type="ECO:0000256" key="4">
    <source>
        <dbReference type="SAM" id="Coils"/>
    </source>
</evidence>
<keyword evidence="6" id="KW-1185">Reference proteome</keyword>
<protein>
    <recommendedName>
        <fullName evidence="3">Cytochrome c oxidase assembly factor 7</fullName>
    </recommendedName>
</protein>
<name>A0A8J6EMA3_ELECQ</name>
<comment type="caution">
    <text evidence="5">The sequence shown here is derived from an EMBL/GenBank/DDBJ whole genome shotgun (WGS) entry which is preliminary data.</text>
</comment>
<comment type="function">
    <text evidence="3">Required for assembly of mitochondrial respiratory chain complexes.</text>
</comment>
<dbReference type="SUPFAM" id="SSF81901">
    <property type="entry name" value="HCP-like"/>
    <property type="match status" value="1"/>
</dbReference>
<evidence type="ECO:0000313" key="5">
    <source>
        <dbReference type="EMBL" id="KAG9471688.1"/>
    </source>
</evidence>
<dbReference type="Proteomes" id="UP000770717">
    <property type="component" value="Unassembled WGS sequence"/>
</dbReference>
<evidence type="ECO:0000256" key="3">
    <source>
        <dbReference type="RuleBase" id="RU366075"/>
    </source>
</evidence>
<dbReference type="Pfam" id="PF08238">
    <property type="entry name" value="Sel1"/>
    <property type="match status" value="5"/>
</dbReference>
<accession>A0A8J6EMA3</accession>
<dbReference type="InterPro" id="IPR011990">
    <property type="entry name" value="TPR-like_helical_dom_sf"/>
</dbReference>
<dbReference type="InterPro" id="IPR040239">
    <property type="entry name" value="HcpB-like"/>
</dbReference>
<evidence type="ECO:0000256" key="2">
    <source>
        <dbReference type="ARBA" id="ARBA00022737"/>
    </source>
</evidence>
<evidence type="ECO:0000256" key="1">
    <source>
        <dbReference type="ARBA" id="ARBA00008486"/>
    </source>
</evidence>
<dbReference type="GO" id="GO:0005758">
    <property type="term" value="C:mitochondrial intermembrane space"/>
    <property type="evidence" value="ECO:0007669"/>
    <property type="project" value="UniProtKB-SubCell"/>
</dbReference>
<dbReference type="PANTHER" id="PTHR13891">
    <property type="entry name" value="CYTOCHROME C OXIDASE ASSEMBLY FACTOR 7"/>
    <property type="match status" value="1"/>
</dbReference>
<dbReference type="InterPro" id="IPR006597">
    <property type="entry name" value="Sel1-like"/>
</dbReference>
<keyword evidence="4" id="KW-0175">Coiled coil</keyword>
<dbReference type="PANTHER" id="PTHR13891:SF1">
    <property type="entry name" value="CYTOCHROME C OXIDASE ASSEMBLY FACTOR 7"/>
    <property type="match status" value="1"/>
</dbReference>
<proteinExistence type="inferred from homology"/>
<comment type="similarity">
    <text evidence="1 3">Belongs to the hcp beta-lactamase family.</text>
</comment>
<dbReference type="AlphaFoldDB" id="A0A8J6EMA3"/>
<gene>
    <name evidence="5" type="ORF">GDO78_013669</name>
</gene>
<evidence type="ECO:0000313" key="6">
    <source>
        <dbReference type="Proteomes" id="UP000770717"/>
    </source>
</evidence>
<feature type="coiled-coil region" evidence="4">
    <location>
        <begin position="199"/>
        <end position="226"/>
    </location>
</feature>
<dbReference type="SMART" id="SM00671">
    <property type="entry name" value="SEL1"/>
    <property type="match status" value="5"/>
</dbReference>
<dbReference type="OrthoDB" id="272077at2759"/>
<comment type="subcellular location">
    <subcellularLocation>
        <location evidence="3">Mitochondrion intermembrane space</location>
    </subcellularLocation>
</comment>
<sequence>MAGLVDFKNEEEVKEFLDNLGIEYSYQCHREKDADGCHRLADYFESIKRDFEASAKLLKFNCEQNDHSESCYKLGAYHITGKGGLPADLQAAYNCFLKSCLKGGKKSIDACHNVALLAQEGRMNDGKADVRVARDYYTKACDGKFSASCFNLSAMYMEGSPGFPKDMTRALHFAEKACELGHIWGCANASRMCKLGDGVKKDDAKAETLKNRAKDLHEKEKGAKEITFGM</sequence>
<keyword evidence="2" id="KW-0677">Repeat</keyword>
<reference evidence="5" key="1">
    <citation type="thesis" date="2020" institute="ProQuest LLC" country="789 East Eisenhower Parkway, Ann Arbor, MI, USA">
        <title>Comparative Genomics and Chromosome Evolution.</title>
        <authorList>
            <person name="Mudd A.B."/>
        </authorList>
    </citation>
    <scope>NUCLEOTIDE SEQUENCE</scope>
    <source>
        <strain evidence="5">HN-11 Male</strain>
        <tissue evidence="5">Kidney and liver</tissue>
    </source>
</reference>